<dbReference type="EMBL" id="VOBR01000032">
    <property type="protein sequence ID" value="TWP46478.1"/>
    <property type="molecule type" value="Genomic_DNA"/>
</dbReference>
<name>A0A563EIU3_9PSEU</name>
<protein>
    <submittedName>
        <fullName evidence="1">Uncharacterized protein</fullName>
    </submittedName>
</protein>
<evidence type="ECO:0000313" key="2">
    <source>
        <dbReference type="Proteomes" id="UP000316639"/>
    </source>
</evidence>
<comment type="caution">
    <text evidence="1">The sequence shown here is derived from an EMBL/GenBank/DDBJ whole genome shotgun (WGS) entry which is preliminary data.</text>
</comment>
<accession>A0A563EIU3</accession>
<organism evidence="1 2">
    <name type="scientific">Lentzea tibetensis</name>
    <dbReference type="NCBI Taxonomy" id="2591470"/>
    <lineage>
        <taxon>Bacteria</taxon>
        <taxon>Bacillati</taxon>
        <taxon>Actinomycetota</taxon>
        <taxon>Actinomycetes</taxon>
        <taxon>Pseudonocardiales</taxon>
        <taxon>Pseudonocardiaceae</taxon>
        <taxon>Lentzea</taxon>
    </lineage>
</organism>
<gene>
    <name evidence="1" type="ORF">FKR81_35530</name>
</gene>
<proteinExistence type="predicted"/>
<keyword evidence="2" id="KW-1185">Reference proteome</keyword>
<dbReference type="RefSeq" id="WP_146358609.1">
    <property type="nucleotide sequence ID" value="NZ_VOBR01000032.1"/>
</dbReference>
<dbReference type="Proteomes" id="UP000316639">
    <property type="component" value="Unassembled WGS sequence"/>
</dbReference>
<evidence type="ECO:0000313" key="1">
    <source>
        <dbReference type="EMBL" id="TWP46478.1"/>
    </source>
</evidence>
<sequence>MILAEALELELDAIFVDDVDIFGSRAASLLRELTRGGKTVVVAAVRNTKLDFVPSTLRAADVSADDPLSDDDLRSLIKVLKTHGLLGVLKQHRWPFRRLEELRRMCEHSLLVAMIQVVTGQLFEDKVRSEFEQLDDGQALVYATICVLESAEVFKRRGVDSVDLLQIVSPGAPSARMERAIASLIHMRLVVRGSNGMIRCRQRTIADTVIKVVLKKRTSLLGEVMKSLIRFYAGYAGHIDDSNNPYRRTMVRLLNHALMIEFRLPDDTVREIYDSVQEFLDYDFHYWLQRGEFELQRNHLGIAANYFQSARGCGGEGDYKVETGWASVTLRRSAEDSSDSDKRQAAIAALKALDDVCRTRGTSSEHSFVVMARAGTEWLETVYKFLLERDFSVSVSTIKGVIELGRKISLDSFQFDRAVREYEPRLSRLIERNRGVPT</sequence>
<dbReference type="OrthoDB" id="4217949at2"/>
<dbReference type="AlphaFoldDB" id="A0A563EIU3"/>
<reference evidence="1 2" key="1">
    <citation type="submission" date="2019-07" db="EMBL/GenBank/DDBJ databases">
        <title>Lentzea xizangensis sp. nov., isolated from Qinghai-Tibetan Plateau Soils.</title>
        <authorList>
            <person name="Huang J."/>
        </authorList>
    </citation>
    <scope>NUCLEOTIDE SEQUENCE [LARGE SCALE GENOMIC DNA]</scope>
    <source>
        <strain evidence="1 2">FXJ1.1311</strain>
    </source>
</reference>